<dbReference type="SMART" id="SM00360">
    <property type="entry name" value="RRM"/>
    <property type="match status" value="1"/>
</dbReference>
<dbReference type="EMBL" id="CAVLEF010000005">
    <property type="protein sequence ID" value="CAK1543831.1"/>
    <property type="molecule type" value="Genomic_DNA"/>
</dbReference>
<dbReference type="PANTHER" id="PTHR12566:SF9">
    <property type="entry name" value="CYTOPLASMIC POLYADENYLATION ELEMENT-BINDING PROTEIN 1"/>
    <property type="match status" value="1"/>
</dbReference>
<evidence type="ECO:0000313" key="5">
    <source>
        <dbReference type="EMBL" id="CAK1543831.1"/>
    </source>
</evidence>
<feature type="compositionally biased region" description="Low complexity" evidence="3">
    <location>
        <begin position="30"/>
        <end position="43"/>
    </location>
</feature>
<evidence type="ECO:0000256" key="3">
    <source>
        <dbReference type="SAM" id="MobiDB-lite"/>
    </source>
</evidence>
<evidence type="ECO:0000256" key="2">
    <source>
        <dbReference type="PROSITE-ProRule" id="PRU00176"/>
    </source>
</evidence>
<dbReference type="InterPro" id="IPR032296">
    <property type="entry name" value="CEBP_ZZ"/>
</dbReference>
<dbReference type="GO" id="GO:0000900">
    <property type="term" value="F:mRNA regulatory element binding translation repressor activity"/>
    <property type="evidence" value="ECO:0007669"/>
    <property type="project" value="TreeGrafter"/>
</dbReference>
<feature type="domain" description="RRM" evidence="4">
    <location>
        <begin position="190"/>
        <end position="283"/>
    </location>
</feature>
<reference evidence="5 6" key="1">
    <citation type="submission" date="2023-11" db="EMBL/GenBank/DDBJ databases">
        <authorList>
            <person name="Okamura Y."/>
        </authorList>
    </citation>
    <scope>NUCLEOTIDE SEQUENCE [LARGE SCALE GENOMIC DNA]</scope>
</reference>
<dbReference type="InterPro" id="IPR000504">
    <property type="entry name" value="RRM_dom"/>
</dbReference>
<accession>A0AAV1J5Y9</accession>
<dbReference type="AlphaFoldDB" id="A0AAV1J5Y9"/>
<dbReference type="GO" id="GO:0003730">
    <property type="term" value="F:mRNA 3'-UTR binding"/>
    <property type="evidence" value="ECO:0007669"/>
    <property type="project" value="InterPro"/>
</dbReference>
<proteinExistence type="predicted"/>
<dbReference type="GO" id="GO:0043005">
    <property type="term" value="C:neuron projection"/>
    <property type="evidence" value="ECO:0007669"/>
    <property type="project" value="TreeGrafter"/>
</dbReference>
<dbReference type="GO" id="GO:2000766">
    <property type="term" value="P:negative regulation of cytoplasmic translation"/>
    <property type="evidence" value="ECO:0007669"/>
    <property type="project" value="TreeGrafter"/>
</dbReference>
<dbReference type="Pfam" id="PF16367">
    <property type="entry name" value="RRM_7"/>
    <property type="match status" value="1"/>
</dbReference>
<feature type="compositionally biased region" description="Basic and acidic residues" evidence="3">
    <location>
        <begin position="7"/>
        <end position="21"/>
    </location>
</feature>
<gene>
    <name evidence="5" type="ORF">LNINA_LOCUS3623</name>
</gene>
<evidence type="ECO:0000256" key="1">
    <source>
        <dbReference type="ARBA" id="ARBA00022884"/>
    </source>
</evidence>
<dbReference type="InterPro" id="IPR038446">
    <property type="entry name" value="CEBP_ZZ_sf"/>
</dbReference>
<dbReference type="GO" id="GO:0008135">
    <property type="term" value="F:translation factor activity, RNA binding"/>
    <property type="evidence" value="ECO:0007669"/>
    <property type="project" value="TreeGrafter"/>
</dbReference>
<dbReference type="GO" id="GO:0045202">
    <property type="term" value="C:synapse"/>
    <property type="evidence" value="ECO:0007669"/>
    <property type="project" value="TreeGrafter"/>
</dbReference>
<dbReference type="FunFam" id="3.30.70.330:FF:000054">
    <property type="entry name" value="Cytoplasmic polyadenylation element-binding protein 1"/>
    <property type="match status" value="1"/>
</dbReference>
<dbReference type="PANTHER" id="PTHR12566">
    <property type="entry name" value="CYTOPLASMIC POLYADENYLATION ELEMENT BINDING PROTEIN CPEB"/>
    <property type="match status" value="1"/>
</dbReference>
<organism evidence="5 6">
    <name type="scientific">Leptosia nina</name>
    <dbReference type="NCBI Taxonomy" id="320188"/>
    <lineage>
        <taxon>Eukaryota</taxon>
        <taxon>Metazoa</taxon>
        <taxon>Ecdysozoa</taxon>
        <taxon>Arthropoda</taxon>
        <taxon>Hexapoda</taxon>
        <taxon>Insecta</taxon>
        <taxon>Pterygota</taxon>
        <taxon>Neoptera</taxon>
        <taxon>Endopterygota</taxon>
        <taxon>Lepidoptera</taxon>
        <taxon>Glossata</taxon>
        <taxon>Ditrysia</taxon>
        <taxon>Papilionoidea</taxon>
        <taxon>Pieridae</taxon>
        <taxon>Pierinae</taxon>
        <taxon>Leptosia</taxon>
    </lineage>
</organism>
<comment type="caution">
    <text evidence="5">The sequence shown here is derived from an EMBL/GenBank/DDBJ whole genome shotgun (WGS) entry which is preliminary data.</text>
</comment>
<evidence type="ECO:0000313" key="6">
    <source>
        <dbReference type="Proteomes" id="UP001497472"/>
    </source>
</evidence>
<dbReference type="CDD" id="cd19757">
    <property type="entry name" value="Bbox1"/>
    <property type="match status" value="1"/>
</dbReference>
<evidence type="ECO:0000259" key="4">
    <source>
        <dbReference type="PROSITE" id="PS50102"/>
    </source>
</evidence>
<dbReference type="Proteomes" id="UP001497472">
    <property type="component" value="Unassembled WGS sequence"/>
</dbReference>
<dbReference type="GO" id="GO:0005634">
    <property type="term" value="C:nucleus"/>
    <property type="evidence" value="ECO:0007669"/>
    <property type="project" value="TreeGrafter"/>
</dbReference>
<dbReference type="CDD" id="cd12725">
    <property type="entry name" value="RRM2_CPEB1"/>
    <property type="match status" value="1"/>
</dbReference>
<dbReference type="SUPFAM" id="SSF54928">
    <property type="entry name" value="RNA-binding domain, RBD"/>
    <property type="match status" value="1"/>
</dbReference>
<dbReference type="PROSITE" id="PS50102">
    <property type="entry name" value="RRM"/>
    <property type="match status" value="1"/>
</dbReference>
<dbReference type="Pfam" id="PF16366">
    <property type="entry name" value="CEBP_ZZ"/>
    <property type="match status" value="1"/>
</dbReference>
<dbReference type="GO" id="GO:0005737">
    <property type="term" value="C:cytoplasm"/>
    <property type="evidence" value="ECO:0007669"/>
    <property type="project" value="TreeGrafter"/>
</dbReference>
<protein>
    <recommendedName>
        <fullName evidence="4">RRM domain-containing protein</fullName>
    </recommendedName>
</protein>
<dbReference type="InterPro" id="IPR034819">
    <property type="entry name" value="CPEB"/>
</dbReference>
<dbReference type="InterPro" id="IPR035979">
    <property type="entry name" value="RBD_domain_sf"/>
</dbReference>
<keyword evidence="6" id="KW-1185">Reference proteome</keyword>
<dbReference type="Gene3D" id="3.30.70.330">
    <property type="match status" value="2"/>
</dbReference>
<dbReference type="Gene3D" id="4.10.640.40">
    <property type="entry name" value="Cytoplasmic polyadenylation element-binding protein, ZZ domain"/>
    <property type="match status" value="1"/>
</dbReference>
<name>A0AAV1J5Y9_9NEOP</name>
<keyword evidence="1 2" id="KW-0694">RNA-binding</keyword>
<dbReference type="GO" id="GO:0043022">
    <property type="term" value="F:ribosome binding"/>
    <property type="evidence" value="ECO:0007669"/>
    <property type="project" value="TreeGrafter"/>
</dbReference>
<feature type="region of interest" description="Disordered" evidence="3">
    <location>
        <begin position="487"/>
        <end position="506"/>
    </location>
</feature>
<sequence length="506" mass="55508">MPLLQQDNRRGGGSRDNRRSFGEFVGFDNRQATQPAAAPRASSSNGNDDWQWEMPGSPEAAQTPRSLVPPKCFPTGHPSTFSSYSDRARRGSWAEPSGHRITDLVASMSLTMPSSRVSSSDVVTGRSCDSLQTVTETQWTQTRAERTNRREQQLSRRASFCGATGAENKTAPLVWSGVLPPRSEGGQYSSKVFLGGLPWDTSEQALLHLLRNFNPIRIEWPGRSNSSLSGGNGGLRGGPRGFVYVTFENELCVKALLKAAHKDGNAWYFRVFSNNSKSKEVEVIPWSIADSICVVGGSAKLDPFRTVFVGALHGMLSAEALATIMNDLFQGVVHAGIDTDKNKYPIGSGRVTFNNLHSYVCALSVGFVEIRTDKFTKKVQIDPYLEDSMCSMCKLQQGPYFCRSPICFSYYCRSCWARRHAESEHNHKPLMRNFKTNEPLPVSLAGNSGNSNMSVHSDCGTRRTPSDQSSLNGGFCVDIASTPSPFTSGASTSDHATEEISEWLIQ</sequence>
<dbReference type="InterPro" id="IPR012677">
    <property type="entry name" value="Nucleotide-bd_a/b_plait_sf"/>
</dbReference>
<feature type="region of interest" description="Disordered" evidence="3">
    <location>
        <begin position="1"/>
        <end position="66"/>
    </location>
</feature>